<evidence type="ECO:0000259" key="12">
    <source>
        <dbReference type="PROSITE" id="PS51163"/>
    </source>
</evidence>
<reference evidence="13" key="2">
    <citation type="submission" date="2021-09" db="EMBL/GenBank/DDBJ databases">
        <authorList>
            <person name="Gilroy R."/>
        </authorList>
    </citation>
    <scope>NUCLEOTIDE SEQUENCE</scope>
    <source>
        <strain evidence="13">ChiGjej6B6-11269</strain>
    </source>
</reference>
<dbReference type="GO" id="GO:0006450">
    <property type="term" value="P:regulation of translational fidelity"/>
    <property type="evidence" value="ECO:0007669"/>
    <property type="project" value="TreeGrafter"/>
</dbReference>
<feature type="domain" description="YrdC-like" evidence="12">
    <location>
        <begin position="4"/>
        <end position="190"/>
    </location>
</feature>
<dbReference type="SUPFAM" id="SSF55821">
    <property type="entry name" value="YrdC/RibB"/>
    <property type="match status" value="1"/>
</dbReference>
<dbReference type="AlphaFoldDB" id="A0A9D2UUX7"/>
<evidence type="ECO:0000256" key="9">
    <source>
        <dbReference type="ARBA" id="ARBA00022840"/>
    </source>
</evidence>
<evidence type="ECO:0000256" key="10">
    <source>
        <dbReference type="ARBA" id="ARBA00029774"/>
    </source>
</evidence>
<dbReference type="Gene3D" id="3.90.870.10">
    <property type="entry name" value="DHBP synthase"/>
    <property type="match status" value="1"/>
</dbReference>
<dbReference type="EMBL" id="DYWI01000024">
    <property type="protein sequence ID" value="HJF64789.1"/>
    <property type="molecule type" value="Genomic_DNA"/>
</dbReference>
<proteinExistence type="inferred from homology"/>
<keyword evidence="7" id="KW-0548">Nucleotidyltransferase</keyword>
<keyword evidence="5" id="KW-0808">Transferase</keyword>
<keyword evidence="4" id="KW-0963">Cytoplasm</keyword>
<gene>
    <name evidence="13" type="ORF">K8U77_01555</name>
</gene>
<evidence type="ECO:0000256" key="11">
    <source>
        <dbReference type="ARBA" id="ARBA00048366"/>
    </source>
</evidence>
<dbReference type="NCBIfam" id="TIGR00057">
    <property type="entry name" value="L-threonylcarbamoyladenylate synthase"/>
    <property type="match status" value="1"/>
</dbReference>
<organism evidence="13 14">
    <name type="scientific">Slackia equolifaciens</name>
    <dbReference type="NCBI Taxonomy" id="498718"/>
    <lineage>
        <taxon>Bacteria</taxon>
        <taxon>Bacillati</taxon>
        <taxon>Actinomycetota</taxon>
        <taxon>Coriobacteriia</taxon>
        <taxon>Eggerthellales</taxon>
        <taxon>Eggerthellaceae</taxon>
        <taxon>Slackia</taxon>
    </lineage>
</organism>
<evidence type="ECO:0000256" key="2">
    <source>
        <dbReference type="ARBA" id="ARBA00007663"/>
    </source>
</evidence>
<evidence type="ECO:0000256" key="7">
    <source>
        <dbReference type="ARBA" id="ARBA00022695"/>
    </source>
</evidence>
<dbReference type="InterPro" id="IPR017945">
    <property type="entry name" value="DHBP_synth_RibB-like_a/b_dom"/>
</dbReference>
<accession>A0A9D2UUX7</accession>
<dbReference type="GO" id="GO:0061710">
    <property type="term" value="F:L-threonylcarbamoyladenylate synthase"/>
    <property type="evidence" value="ECO:0007669"/>
    <property type="project" value="UniProtKB-EC"/>
</dbReference>
<dbReference type="GO" id="GO:0008033">
    <property type="term" value="P:tRNA processing"/>
    <property type="evidence" value="ECO:0007669"/>
    <property type="project" value="UniProtKB-KW"/>
</dbReference>
<keyword evidence="8" id="KW-0547">Nucleotide-binding</keyword>
<evidence type="ECO:0000256" key="4">
    <source>
        <dbReference type="ARBA" id="ARBA00022490"/>
    </source>
</evidence>
<dbReference type="GO" id="GO:0005737">
    <property type="term" value="C:cytoplasm"/>
    <property type="evidence" value="ECO:0007669"/>
    <property type="project" value="UniProtKB-SubCell"/>
</dbReference>
<comment type="caution">
    <text evidence="13">The sequence shown here is derived from an EMBL/GenBank/DDBJ whole genome shotgun (WGS) entry which is preliminary data.</text>
</comment>
<dbReference type="PANTHER" id="PTHR17490">
    <property type="entry name" value="SUA5"/>
    <property type="match status" value="1"/>
</dbReference>
<dbReference type="Pfam" id="PF01300">
    <property type="entry name" value="Sua5_yciO_yrdC"/>
    <property type="match status" value="1"/>
</dbReference>
<comment type="similarity">
    <text evidence="2">Belongs to the SUA5 family.</text>
</comment>
<comment type="subcellular location">
    <subcellularLocation>
        <location evidence="1">Cytoplasm</location>
    </subcellularLocation>
</comment>
<keyword evidence="9" id="KW-0067">ATP-binding</keyword>
<dbReference type="PROSITE" id="PS51163">
    <property type="entry name" value="YRDC"/>
    <property type="match status" value="1"/>
</dbReference>
<evidence type="ECO:0000313" key="14">
    <source>
        <dbReference type="Proteomes" id="UP000786989"/>
    </source>
</evidence>
<dbReference type="GO" id="GO:0000049">
    <property type="term" value="F:tRNA binding"/>
    <property type="evidence" value="ECO:0007669"/>
    <property type="project" value="TreeGrafter"/>
</dbReference>
<dbReference type="EC" id="2.7.7.87" evidence="3"/>
<evidence type="ECO:0000256" key="6">
    <source>
        <dbReference type="ARBA" id="ARBA00022694"/>
    </source>
</evidence>
<sequence length="229" mass="24233">MVAFGSVDEVARALRAGQAAVFPTDTVYGIGVAVTRAASPIEVYDAKRRDHDKPLPWLVDGLTALDMFGHDVPEYARALARAYWPGQLTLIVPASSAVPREFGAENRTVALRMPDDATALELIARAGCPIANSSANFQGHTPPQSYADIDPDFLAQLAASCGDDAPRSGVSSTIVDCTGDVPRVVRVGVVSEEDIVRVCAGATQANDHTAHVKSTRQGDCSWINSDAKS</sequence>
<dbReference type="GO" id="GO:0003725">
    <property type="term" value="F:double-stranded RNA binding"/>
    <property type="evidence" value="ECO:0007669"/>
    <property type="project" value="InterPro"/>
</dbReference>
<comment type="catalytic activity">
    <reaction evidence="11">
        <text>L-threonine + hydrogencarbonate + ATP = L-threonylcarbamoyladenylate + diphosphate + H2O</text>
        <dbReference type="Rhea" id="RHEA:36407"/>
        <dbReference type="ChEBI" id="CHEBI:15377"/>
        <dbReference type="ChEBI" id="CHEBI:17544"/>
        <dbReference type="ChEBI" id="CHEBI:30616"/>
        <dbReference type="ChEBI" id="CHEBI:33019"/>
        <dbReference type="ChEBI" id="CHEBI:57926"/>
        <dbReference type="ChEBI" id="CHEBI:73682"/>
        <dbReference type="EC" id="2.7.7.87"/>
    </reaction>
</comment>
<dbReference type="InterPro" id="IPR006070">
    <property type="entry name" value="Sua5-like_dom"/>
</dbReference>
<evidence type="ECO:0000313" key="13">
    <source>
        <dbReference type="EMBL" id="HJF64789.1"/>
    </source>
</evidence>
<protein>
    <recommendedName>
        <fullName evidence="10">L-threonylcarbamoyladenylate synthase</fullName>
        <ecNumber evidence="3">2.7.7.87</ecNumber>
    </recommendedName>
    <alternativeName>
        <fullName evidence="10">L-threonylcarbamoyladenylate synthase</fullName>
    </alternativeName>
</protein>
<evidence type="ECO:0000256" key="1">
    <source>
        <dbReference type="ARBA" id="ARBA00004496"/>
    </source>
</evidence>
<evidence type="ECO:0000256" key="5">
    <source>
        <dbReference type="ARBA" id="ARBA00022679"/>
    </source>
</evidence>
<dbReference type="Proteomes" id="UP000786989">
    <property type="component" value="Unassembled WGS sequence"/>
</dbReference>
<evidence type="ECO:0000256" key="3">
    <source>
        <dbReference type="ARBA" id="ARBA00012584"/>
    </source>
</evidence>
<dbReference type="InterPro" id="IPR050156">
    <property type="entry name" value="TC-AMP_synthase_SUA5"/>
</dbReference>
<dbReference type="GO" id="GO:0005524">
    <property type="term" value="F:ATP binding"/>
    <property type="evidence" value="ECO:0007669"/>
    <property type="project" value="UniProtKB-KW"/>
</dbReference>
<evidence type="ECO:0000256" key="8">
    <source>
        <dbReference type="ARBA" id="ARBA00022741"/>
    </source>
</evidence>
<dbReference type="PANTHER" id="PTHR17490:SF16">
    <property type="entry name" value="THREONYLCARBAMOYL-AMP SYNTHASE"/>
    <property type="match status" value="1"/>
</dbReference>
<reference evidence="13" key="1">
    <citation type="journal article" date="2021" name="PeerJ">
        <title>Extensive microbial diversity within the chicken gut microbiome revealed by metagenomics and culture.</title>
        <authorList>
            <person name="Gilroy R."/>
            <person name="Ravi A."/>
            <person name="Getino M."/>
            <person name="Pursley I."/>
            <person name="Horton D.L."/>
            <person name="Alikhan N.F."/>
            <person name="Baker D."/>
            <person name="Gharbi K."/>
            <person name="Hall N."/>
            <person name="Watson M."/>
            <person name="Adriaenssens E.M."/>
            <person name="Foster-Nyarko E."/>
            <person name="Jarju S."/>
            <person name="Secka A."/>
            <person name="Antonio M."/>
            <person name="Oren A."/>
            <person name="Chaudhuri R.R."/>
            <person name="La Ragione R."/>
            <person name="Hildebrand F."/>
            <person name="Pallen M.J."/>
        </authorList>
    </citation>
    <scope>NUCLEOTIDE SEQUENCE</scope>
    <source>
        <strain evidence="13">ChiGjej6B6-11269</strain>
    </source>
</reference>
<name>A0A9D2UUX7_9ACTN</name>
<keyword evidence="6" id="KW-0819">tRNA processing</keyword>